<gene>
    <name evidence="1" type="ORF">LPU83_pLPU83b_0193</name>
</gene>
<sequence>MGHEVDLDITWRAGSLNFYLTKLARLGGYLARTSDPPPGNTVVWRGLSRLTDIRLGTETAATLMLLHHAVILFGRKRSNRPIDQVDGLLQYRLSSSKVG</sequence>
<organism evidence="1 2">
    <name type="scientific">Rhizobium favelukesii</name>
    <dbReference type="NCBI Taxonomy" id="348824"/>
    <lineage>
        <taxon>Bacteria</taxon>
        <taxon>Pseudomonadati</taxon>
        <taxon>Pseudomonadota</taxon>
        <taxon>Alphaproteobacteria</taxon>
        <taxon>Hyphomicrobiales</taxon>
        <taxon>Rhizobiaceae</taxon>
        <taxon>Rhizobium/Agrobacterium group</taxon>
        <taxon>Rhizobium</taxon>
    </lineage>
</organism>
<name>W6RMN2_9HYPH</name>
<protein>
    <recommendedName>
        <fullName evidence="3">Transposase Tn5 dimerisation domain-containing protein</fullName>
    </recommendedName>
</protein>
<keyword evidence="1" id="KW-0614">Plasmid</keyword>
<proteinExistence type="predicted"/>
<evidence type="ECO:0000313" key="2">
    <source>
        <dbReference type="Proteomes" id="UP000019443"/>
    </source>
</evidence>
<accession>W6RMN2</accession>
<evidence type="ECO:0000313" key="1">
    <source>
        <dbReference type="EMBL" id="CDM60188.1"/>
    </source>
</evidence>
<comment type="caution">
    <text evidence="1">The sequence shown here is derived from an EMBL/GenBank/DDBJ whole genome shotgun (WGS) entry which is preliminary data.</text>
</comment>
<reference evidence="1" key="1">
    <citation type="submission" date="2013-11" db="EMBL/GenBank/DDBJ databases">
        <title>Draft genome sequence of the broad-host-range Rhizobium sp. LPU83 strain, a member of the low-genetic diversity Oregon-like Rhizobium sp. group.</title>
        <authorList>
            <person name="Wibberg D."/>
            <person name="Puehler A."/>
            <person name="Schlueter A."/>
        </authorList>
    </citation>
    <scope>NUCLEOTIDE SEQUENCE [LARGE SCALE GENOMIC DNA]</scope>
    <source>
        <strain evidence="1">LPU83</strain>
        <plasmid evidence="1">pLPU83b</plasmid>
    </source>
</reference>
<dbReference type="AlphaFoldDB" id="W6RMN2"/>
<dbReference type="Gene3D" id="1.10.740.10">
    <property type="entry name" value="Transferase Inhibitor Protein From Tn5, Chain"/>
    <property type="match status" value="1"/>
</dbReference>
<geneLocation type="plasmid" evidence="1">
    <name>pLPU83b</name>
</geneLocation>
<dbReference type="EMBL" id="CBYB010000014">
    <property type="protein sequence ID" value="CDM60188.1"/>
    <property type="molecule type" value="Genomic_DNA"/>
</dbReference>
<dbReference type="InterPro" id="IPR014737">
    <property type="entry name" value="Transposase_Tn5-like_C"/>
</dbReference>
<evidence type="ECO:0008006" key="3">
    <source>
        <dbReference type="Google" id="ProtNLM"/>
    </source>
</evidence>
<dbReference type="InterPro" id="IPR012337">
    <property type="entry name" value="RNaseH-like_sf"/>
</dbReference>
<keyword evidence="2" id="KW-1185">Reference proteome</keyword>
<dbReference type="SUPFAM" id="SSF53098">
    <property type="entry name" value="Ribonuclease H-like"/>
    <property type="match status" value="1"/>
</dbReference>
<dbReference type="Proteomes" id="UP000019443">
    <property type="component" value="Unassembled WGS sequence"/>
</dbReference>